<dbReference type="SUPFAM" id="SSF51679">
    <property type="entry name" value="Bacterial luciferase-like"/>
    <property type="match status" value="1"/>
</dbReference>
<comment type="caution">
    <text evidence="3">The sequence shown here is derived from an EMBL/GenBank/DDBJ whole genome shotgun (WGS) entry which is preliminary data.</text>
</comment>
<dbReference type="GO" id="GO:0016705">
    <property type="term" value="F:oxidoreductase activity, acting on paired donors, with incorporation or reduction of molecular oxygen"/>
    <property type="evidence" value="ECO:0007669"/>
    <property type="project" value="InterPro"/>
</dbReference>
<evidence type="ECO:0000259" key="2">
    <source>
        <dbReference type="Pfam" id="PF00296"/>
    </source>
</evidence>
<dbReference type="Pfam" id="PF00296">
    <property type="entry name" value="Bac_luciferase"/>
    <property type="match status" value="1"/>
</dbReference>
<evidence type="ECO:0000256" key="1">
    <source>
        <dbReference type="ARBA" id="ARBA00007789"/>
    </source>
</evidence>
<reference evidence="3 4" key="1">
    <citation type="submission" date="2017-11" db="EMBL/GenBank/DDBJ databases">
        <title>Infants hospitalized years apart are colonized by the same room-sourced microbial strains.</title>
        <authorList>
            <person name="Brooks B."/>
            <person name="Olm M.R."/>
            <person name="Firek B.A."/>
            <person name="Baker R."/>
            <person name="Thomas B.C."/>
            <person name="Morowitz M.J."/>
            <person name="Banfield J.F."/>
        </authorList>
    </citation>
    <scope>NUCLEOTIDE SEQUENCE [LARGE SCALE GENOMIC DNA]</scope>
    <source>
        <strain evidence="3">S2_009_000_R2_76</strain>
    </source>
</reference>
<dbReference type="Proteomes" id="UP000249645">
    <property type="component" value="Unassembled WGS sequence"/>
</dbReference>
<evidence type="ECO:0000313" key="4">
    <source>
        <dbReference type="Proteomes" id="UP000249645"/>
    </source>
</evidence>
<evidence type="ECO:0000313" key="3">
    <source>
        <dbReference type="EMBL" id="PZP49898.1"/>
    </source>
</evidence>
<feature type="non-terminal residue" evidence="3">
    <location>
        <position position="275"/>
    </location>
</feature>
<dbReference type="PANTHER" id="PTHR30137:SF6">
    <property type="entry name" value="LUCIFERASE-LIKE MONOOXYGENASE"/>
    <property type="match status" value="1"/>
</dbReference>
<proteinExistence type="predicted"/>
<dbReference type="InterPro" id="IPR011251">
    <property type="entry name" value="Luciferase-like_dom"/>
</dbReference>
<dbReference type="Gene3D" id="3.20.20.30">
    <property type="entry name" value="Luciferase-like domain"/>
    <property type="match status" value="1"/>
</dbReference>
<dbReference type="InterPro" id="IPR036661">
    <property type="entry name" value="Luciferase-like_sf"/>
</dbReference>
<dbReference type="NCBIfam" id="TIGR03558">
    <property type="entry name" value="oxido_grp_1"/>
    <property type="match status" value="1"/>
</dbReference>
<feature type="domain" description="Luciferase-like" evidence="2">
    <location>
        <begin position="25"/>
        <end position="245"/>
    </location>
</feature>
<name>A0A2W5F3E5_9SPHI</name>
<sequence>MDNLFENIRYSALDLVTVNKGDDIATSFQKSLKTAQEVETLGYTRYWLSEHHNMPNVASSATSILIGHIASGTKTIRVGSGGIMLPNHSTLAIAEQFGTLDTLFPDRIDLGLGRAPGTDGRTATILRRGQTLMDYDFESSIHQLYRYFDKENALSSVRAIPGEGTDIPIYILGSSTDSAFLAAKLGLPYAFAGHFAPTQFFQAAEIYKQRFQPSEHLNKPYLMSCVNIIAADTDEEAQYLSKSHLQAVLNILTDRRSPLVPPEEADLHIPSESIR</sequence>
<accession>A0A2W5F3E5</accession>
<dbReference type="InterPro" id="IPR050766">
    <property type="entry name" value="Bact_Lucif_Oxidored"/>
</dbReference>
<dbReference type="EMBL" id="QFOI01000090">
    <property type="protein sequence ID" value="PZP49898.1"/>
    <property type="molecule type" value="Genomic_DNA"/>
</dbReference>
<protein>
    <submittedName>
        <fullName evidence="3">LLM class flavin-dependent oxidoreductase</fullName>
    </submittedName>
</protein>
<dbReference type="AlphaFoldDB" id="A0A2W5F3E5"/>
<dbReference type="GO" id="GO:0005829">
    <property type="term" value="C:cytosol"/>
    <property type="evidence" value="ECO:0007669"/>
    <property type="project" value="TreeGrafter"/>
</dbReference>
<dbReference type="PANTHER" id="PTHR30137">
    <property type="entry name" value="LUCIFERASE-LIKE MONOOXYGENASE"/>
    <property type="match status" value="1"/>
</dbReference>
<dbReference type="CDD" id="cd00347">
    <property type="entry name" value="Flavin_utilizing_monoxygenases"/>
    <property type="match status" value="1"/>
</dbReference>
<dbReference type="InterPro" id="IPR019949">
    <property type="entry name" value="CmoO-like"/>
</dbReference>
<comment type="similarity">
    <text evidence="1">To bacterial alkanal monooxygenase alpha and beta chains.</text>
</comment>
<gene>
    <name evidence="3" type="ORF">DI598_06820</name>
</gene>
<organism evidence="3 4">
    <name type="scientific">Pseudopedobacter saltans</name>
    <dbReference type="NCBI Taxonomy" id="151895"/>
    <lineage>
        <taxon>Bacteria</taxon>
        <taxon>Pseudomonadati</taxon>
        <taxon>Bacteroidota</taxon>
        <taxon>Sphingobacteriia</taxon>
        <taxon>Sphingobacteriales</taxon>
        <taxon>Sphingobacteriaceae</taxon>
        <taxon>Pseudopedobacter</taxon>
    </lineage>
</organism>